<sequence length="141" mass="15763">MEEALSKGICFRLGSEQYLHPLNTVKEVLSYQESAPVPGAGDGVEGMIEVRGNMVTVLYGSYLLDLDPDECKEEGHIIVLDLPSGYFGIRVEGVEKVMDLPDNQTTQTLEYKESDFVQGTMQHDDELYILVDFSDYCKTLS</sequence>
<dbReference type="PROSITE" id="PS50851">
    <property type="entry name" value="CHEW"/>
    <property type="match status" value="1"/>
</dbReference>
<comment type="caution">
    <text evidence="2">The sequence shown here is derived from an EMBL/GenBank/DDBJ whole genome shotgun (WGS) entry which is preliminary data.</text>
</comment>
<keyword evidence="3" id="KW-1185">Reference proteome</keyword>
<dbReference type="PANTHER" id="PTHR22617">
    <property type="entry name" value="CHEMOTAXIS SENSOR HISTIDINE KINASE-RELATED"/>
    <property type="match status" value="1"/>
</dbReference>
<dbReference type="InterPro" id="IPR039315">
    <property type="entry name" value="CheW"/>
</dbReference>
<dbReference type="SMART" id="SM00260">
    <property type="entry name" value="CheW"/>
    <property type="match status" value="1"/>
</dbReference>
<dbReference type="RefSeq" id="WP_199461104.1">
    <property type="nucleotide sequence ID" value="NZ_JAEMUH010000003.1"/>
</dbReference>
<dbReference type="Proteomes" id="UP000598488">
    <property type="component" value="Unassembled WGS sequence"/>
</dbReference>
<dbReference type="Gene3D" id="2.30.30.40">
    <property type="entry name" value="SH3 Domains"/>
    <property type="match status" value="1"/>
</dbReference>
<dbReference type="Gene3D" id="2.40.50.180">
    <property type="entry name" value="CheA-289, Domain 4"/>
    <property type="match status" value="1"/>
</dbReference>
<dbReference type="InterPro" id="IPR002545">
    <property type="entry name" value="CheW-lke_dom"/>
</dbReference>
<dbReference type="Pfam" id="PF01584">
    <property type="entry name" value="CheW"/>
    <property type="match status" value="1"/>
</dbReference>
<dbReference type="SUPFAM" id="SSF50341">
    <property type="entry name" value="CheW-like"/>
    <property type="match status" value="1"/>
</dbReference>
<gene>
    <name evidence="2" type="ORF">JHD44_03380</name>
</gene>
<accession>A0ABS0Z7T3</accession>
<dbReference type="InterPro" id="IPR036061">
    <property type="entry name" value="CheW-like_dom_sf"/>
</dbReference>
<dbReference type="PANTHER" id="PTHR22617:SF43">
    <property type="entry name" value="PROTEIN PILI"/>
    <property type="match status" value="1"/>
</dbReference>
<protein>
    <submittedName>
        <fullName evidence="2">Chemotaxis protein CheW</fullName>
    </submittedName>
</protein>
<evidence type="ECO:0000259" key="1">
    <source>
        <dbReference type="PROSITE" id="PS50851"/>
    </source>
</evidence>
<feature type="domain" description="CheW-like" evidence="1">
    <location>
        <begin position="5"/>
        <end position="141"/>
    </location>
</feature>
<proteinExistence type="predicted"/>
<evidence type="ECO:0000313" key="2">
    <source>
        <dbReference type="EMBL" id="MBJ7549710.1"/>
    </source>
</evidence>
<name>A0ABS0Z7T3_9GAMM</name>
<organism evidence="2 3">
    <name type="scientific">Marinomonas ostreistagni</name>
    <dbReference type="NCBI Taxonomy" id="359209"/>
    <lineage>
        <taxon>Bacteria</taxon>
        <taxon>Pseudomonadati</taxon>
        <taxon>Pseudomonadota</taxon>
        <taxon>Gammaproteobacteria</taxon>
        <taxon>Oceanospirillales</taxon>
        <taxon>Oceanospirillaceae</taxon>
        <taxon>Marinomonas</taxon>
    </lineage>
</organism>
<reference evidence="2 3" key="1">
    <citation type="submission" date="2020-12" db="EMBL/GenBank/DDBJ databases">
        <title>Comparative genome analysis of fungal antagonists Marinomonas ostreistagni 398 and M. spartinae 468.</title>
        <authorList>
            <person name="Fields J.L."/>
            <person name="Mavrodi O.V."/>
            <person name="Biber P.D."/>
            <person name="Indest K.J."/>
            <person name="Mavrodi D.V."/>
        </authorList>
    </citation>
    <scope>NUCLEOTIDE SEQUENCE [LARGE SCALE GENOMIC DNA]</scope>
    <source>
        <strain evidence="2 3">USM7</strain>
    </source>
</reference>
<evidence type="ECO:0000313" key="3">
    <source>
        <dbReference type="Proteomes" id="UP000598488"/>
    </source>
</evidence>
<dbReference type="EMBL" id="JAEMUH010000003">
    <property type="protein sequence ID" value="MBJ7549710.1"/>
    <property type="molecule type" value="Genomic_DNA"/>
</dbReference>